<gene>
    <name evidence="6" type="ORF">ACH24_00060</name>
</gene>
<evidence type="ECO:0000256" key="3">
    <source>
        <dbReference type="ARBA" id="ARBA00022989"/>
    </source>
</evidence>
<evidence type="ECO:0000313" key="7">
    <source>
        <dbReference type="Proteomes" id="UP000242800"/>
    </source>
</evidence>
<evidence type="ECO:0000256" key="5">
    <source>
        <dbReference type="SAM" id="Phobius"/>
    </source>
</evidence>
<proteinExistence type="predicted"/>
<dbReference type="GO" id="GO:0006457">
    <property type="term" value="P:protein folding"/>
    <property type="evidence" value="ECO:0007669"/>
    <property type="project" value="InterPro"/>
</dbReference>
<protein>
    <submittedName>
        <fullName evidence="6">Dihydrofolate synthase</fullName>
    </submittedName>
</protein>
<evidence type="ECO:0000256" key="4">
    <source>
        <dbReference type="ARBA" id="ARBA00023136"/>
    </source>
</evidence>
<evidence type="ECO:0000256" key="2">
    <source>
        <dbReference type="ARBA" id="ARBA00022692"/>
    </source>
</evidence>
<evidence type="ECO:0000256" key="1">
    <source>
        <dbReference type="ARBA" id="ARBA00004141"/>
    </source>
</evidence>
<dbReference type="AlphaFoldDB" id="A0AAC8VCX5"/>
<dbReference type="EMBL" id="CP012505">
    <property type="protein sequence ID" value="ALB01242.1"/>
    <property type="molecule type" value="Genomic_DNA"/>
</dbReference>
<feature type="transmembrane region" description="Helical" evidence="5">
    <location>
        <begin position="39"/>
        <end position="58"/>
    </location>
</feature>
<name>A0AAC8VCX5_9GAMM</name>
<dbReference type="Pfam" id="PF02600">
    <property type="entry name" value="DsbB"/>
    <property type="match status" value="1"/>
</dbReference>
<keyword evidence="4 5" id="KW-0472">Membrane</keyword>
<dbReference type="RefSeq" id="WP_064460660.1">
    <property type="nucleotide sequence ID" value="NZ_CP012505.1"/>
</dbReference>
<feature type="transmembrane region" description="Helical" evidence="5">
    <location>
        <begin position="7"/>
        <end position="27"/>
    </location>
</feature>
<dbReference type="Gene3D" id="1.20.1550.10">
    <property type="entry name" value="DsbB-like"/>
    <property type="match status" value="1"/>
</dbReference>
<dbReference type="InterPro" id="IPR023380">
    <property type="entry name" value="DsbB-like_sf"/>
</dbReference>
<feature type="transmembrane region" description="Helical" evidence="5">
    <location>
        <begin position="70"/>
        <end position="89"/>
    </location>
</feature>
<dbReference type="KEGG" id="fper:ACH24_00060"/>
<evidence type="ECO:0000313" key="6">
    <source>
        <dbReference type="EMBL" id="ALB01242.1"/>
    </source>
</evidence>
<dbReference type="SUPFAM" id="SSF158442">
    <property type="entry name" value="DsbB-like"/>
    <property type="match status" value="1"/>
</dbReference>
<dbReference type="GO" id="GO:0016020">
    <property type="term" value="C:membrane"/>
    <property type="evidence" value="ECO:0007669"/>
    <property type="project" value="UniProtKB-SubCell"/>
</dbReference>
<keyword evidence="2 5" id="KW-0812">Transmembrane</keyword>
<comment type="subcellular location">
    <subcellularLocation>
        <location evidence="1">Membrane</location>
        <topology evidence="1">Multi-pass membrane protein</topology>
    </subcellularLocation>
</comment>
<keyword evidence="7" id="KW-1185">Reference proteome</keyword>
<dbReference type="InterPro" id="IPR003752">
    <property type="entry name" value="DiS_bond_form_DsbB/BdbC"/>
</dbReference>
<sequence>MKKLGIYILILNTLVCFIALGIVIYTMSILDWKPCPLCLIQQLCVFFIMILSSLALAVKNFKSVSTKIQLITIIVIALGAYIAADQAYMQYFLTDISSNNIACGAVSNKFLLDATKSITGTINSCTDISERISGVSAAVYSFIFFISLLVINCVFFLVRILRK</sequence>
<dbReference type="Proteomes" id="UP000242800">
    <property type="component" value="Chromosome"/>
</dbReference>
<dbReference type="GO" id="GO:0015035">
    <property type="term" value="F:protein-disulfide reductase activity"/>
    <property type="evidence" value="ECO:0007669"/>
    <property type="project" value="InterPro"/>
</dbReference>
<reference evidence="6 7" key="1">
    <citation type="journal article" date="2016" name="Int. J. Syst. Evol. Microbiol.">
        <title>Reclassification of Wolbachia persica as Francisella persica comb. nov. and emended description of the family Francisellaceae.</title>
        <authorList>
            <person name="Larson M.A."/>
            <person name="Nalbantoglu U."/>
            <person name="Sayood K."/>
            <person name="Zentz E.B."/>
            <person name="Cer R.Z."/>
            <person name="Iwen P.C."/>
            <person name="Francesconi S.C."/>
            <person name="Bishop-Lilly K.A."/>
            <person name="Mokashi V.P."/>
            <person name="Sjostedt A."/>
            <person name="Hinrichs S.H."/>
        </authorList>
    </citation>
    <scope>NUCLEOTIDE SEQUENCE [LARGE SCALE GENOMIC DNA]</scope>
    <source>
        <strain evidence="6 7">FSC845</strain>
    </source>
</reference>
<organism evidence="6 7">
    <name type="scientific">Francisella persica ATCC VR-331</name>
    <dbReference type="NCBI Taxonomy" id="1086726"/>
    <lineage>
        <taxon>Bacteria</taxon>
        <taxon>Pseudomonadati</taxon>
        <taxon>Pseudomonadota</taxon>
        <taxon>Gammaproteobacteria</taxon>
        <taxon>Thiotrichales</taxon>
        <taxon>Francisellaceae</taxon>
        <taxon>Francisella</taxon>
    </lineage>
</organism>
<keyword evidence="3 5" id="KW-1133">Transmembrane helix</keyword>
<accession>A0AAC8VCX5</accession>
<feature type="transmembrane region" description="Helical" evidence="5">
    <location>
        <begin position="137"/>
        <end position="158"/>
    </location>
</feature>